<reference evidence="6" key="1">
    <citation type="submission" date="2021-02" db="EMBL/GenBank/DDBJ databases">
        <title>Genome-Resolved Metagenomics of a Microbial Community Performing Photosynthetic Biological Nutrient Removal.</title>
        <authorList>
            <person name="Mcdaniel E.A."/>
        </authorList>
    </citation>
    <scope>NUCLEOTIDE SEQUENCE</scope>
    <source>
        <strain evidence="6">UWPOB_OBS1</strain>
    </source>
</reference>
<dbReference type="PANTHER" id="PTHR47506">
    <property type="entry name" value="TRANSCRIPTIONAL REGULATORY PROTEIN"/>
    <property type="match status" value="1"/>
</dbReference>
<evidence type="ECO:0000256" key="1">
    <source>
        <dbReference type="ARBA" id="ARBA00023015"/>
    </source>
</evidence>
<evidence type="ECO:0000256" key="3">
    <source>
        <dbReference type="ARBA" id="ARBA00023163"/>
    </source>
</evidence>
<name>A0A8J7PIX2_9BACT</name>
<evidence type="ECO:0000256" key="4">
    <source>
        <dbReference type="PROSITE-ProRule" id="PRU00335"/>
    </source>
</evidence>
<dbReference type="Proteomes" id="UP000664277">
    <property type="component" value="Unassembled WGS sequence"/>
</dbReference>
<dbReference type="InterPro" id="IPR001647">
    <property type="entry name" value="HTH_TetR"/>
</dbReference>
<dbReference type="InterPro" id="IPR009057">
    <property type="entry name" value="Homeodomain-like_sf"/>
</dbReference>
<dbReference type="PRINTS" id="PR00455">
    <property type="entry name" value="HTHTETR"/>
</dbReference>
<gene>
    <name evidence="6" type="ORF">J0M35_17670</name>
</gene>
<comment type="caution">
    <text evidence="6">The sequence shown here is derived from an EMBL/GenBank/DDBJ whole genome shotgun (WGS) entry which is preliminary data.</text>
</comment>
<feature type="DNA-binding region" description="H-T-H motif" evidence="4">
    <location>
        <begin position="36"/>
        <end position="55"/>
    </location>
</feature>
<dbReference type="GO" id="GO:0003677">
    <property type="term" value="F:DNA binding"/>
    <property type="evidence" value="ECO:0007669"/>
    <property type="project" value="UniProtKB-UniRule"/>
</dbReference>
<organism evidence="6 7">
    <name type="scientific">Candidatus Obscuribacter phosphatis</name>
    <dbReference type="NCBI Taxonomy" id="1906157"/>
    <lineage>
        <taxon>Bacteria</taxon>
        <taxon>Bacillati</taxon>
        <taxon>Candidatus Melainabacteria</taxon>
        <taxon>Candidatus Obscuribacterales</taxon>
        <taxon>Candidatus Obscuribacteraceae</taxon>
        <taxon>Candidatus Obscuribacter</taxon>
    </lineage>
</organism>
<accession>A0A8J7PIX2</accession>
<keyword evidence="2 4" id="KW-0238">DNA-binding</keyword>
<sequence length="202" mass="22515">MPKTVSSKAAPKQDTKLVLIEAGINIMMEKGYSNTGIQEVLSSVGVPKGSFYHYFDSKEDFACKIIEHFDQSYSSRILASLRDSSLTPLDRLKNYCRTSKEHLLAQECRKGCLIGNLSQEMADQSETLRLCLSQVMGKWRDIFAGCIEEAQKTGQISKTHAPSAMAELFLSGWEGAVMRAKTTKSVEPLDVFSEVFFAQILK</sequence>
<evidence type="ECO:0000256" key="2">
    <source>
        <dbReference type="ARBA" id="ARBA00023125"/>
    </source>
</evidence>
<keyword evidence="1" id="KW-0805">Transcription regulation</keyword>
<protein>
    <submittedName>
        <fullName evidence="6">TetR family transcriptional regulator C-terminal domain-containing protein</fullName>
    </submittedName>
</protein>
<dbReference type="PROSITE" id="PS50977">
    <property type="entry name" value="HTH_TETR_2"/>
    <property type="match status" value="1"/>
</dbReference>
<keyword evidence="3" id="KW-0804">Transcription</keyword>
<dbReference type="AlphaFoldDB" id="A0A8J7PIX2"/>
<dbReference type="Gene3D" id="1.10.357.10">
    <property type="entry name" value="Tetracycline Repressor, domain 2"/>
    <property type="match status" value="1"/>
</dbReference>
<proteinExistence type="predicted"/>
<evidence type="ECO:0000259" key="5">
    <source>
        <dbReference type="PROSITE" id="PS50977"/>
    </source>
</evidence>
<dbReference type="InterPro" id="IPR011075">
    <property type="entry name" value="TetR_C"/>
</dbReference>
<dbReference type="SUPFAM" id="SSF46689">
    <property type="entry name" value="Homeodomain-like"/>
    <property type="match status" value="1"/>
</dbReference>
<dbReference type="Pfam" id="PF00440">
    <property type="entry name" value="TetR_N"/>
    <property type="match status" value="1"/>
</dbReference>
<evidence type="ECO:0000313" key="6">
    <source>
        <dbReference type="EMBL" id="MBN8662202.1"/>
    </source>
</evidence>
<dbReference type="InterPro" id="IPR036271">
    <property type="entry name" value="Tet_transcr_reg_TetR-rel_C_sf"/>
</dbReference>
<dbReference type="Pfam" id="PF16925">
    <property type="entry name" value="TetR_C_13"/>
    <property type="match status" value="1"/>
</dbReference>
<evidence type="ECO:0000313" key="7">
    <source>
        <dbReference type="Proteomes" id="UP000664277"/>
    </source>
</evidence>
<dbReference type="SUPFAM" id="SSF48498">
    <property type="entry name" value="Tetracyclin repressor-like, C-terminal domain"/>
    <property type="match status" value="1"/>
</dbReference>
<dbReference type="PANTHER" id="PTHR47506:SF6">
    <property type="entry name" value="HTH-TYPE TRANSCRIPTIONAL REPRESSOR NEMR"/>
    <property type="match status" value="1"/>
</dbReference>
<feature type="domain" description="HTH tetR-type" evidence="5">
    <location>
        <begin position="13"/>
        <end position="73"/>
    </location>
</feature>
<dbReference type="EMBL" id="JAFLCK010000033">
    <property type="protein sequence ID" value="MBN8662202.1"/>
    <property type="molecule type" value="Genomic_DNA"/>
</dbReference>